<evidence type="ECO:0000256" key="2">
    <source>
        <dbReference type="ARBA" id="ARBA00021549"/>
    </source>
</evidence>
<evidence type="ECO:0000256" key="1">
    <source>
        <dbReference type="ARBA" id="ARBA00004377"/>
    </source>
</evidence>
<evidence type="ECO:0000313" key="13">
    <source>
        <dbReference type="EMBL" id="WAR43297.1"/>
    </source>
</evidence>
<keyword evidence="7 11" id="KW-1133">Transmembrane helix</keyword>
<evidence type="ECO:0000256" key="11">
    <source>
        <dbReference type="SAM" id="Phobius"/>
    </source>
</evidence>
<reference evidence="13" key="1">
    <citation type="submission" date="2022-11" db="EMBL/GenBank/DDBJ databases">
        <title>Methylomonas rapida sp. nov., Carotenoid-Producing Obligate Methanotrophs with High Growth Characteristics and Biotechnological Potential.</title>
        <authorList>
            <person name="Tikhonova E.N."/>
            <person name="Suleimanov R.Z."/>
            <person name="Miroshnikov K."/>
            <person name="Oshkin I.Y."/>
            <person name="Belova S.E."/>
            <person name="Danilova O.V."/>
            <person name="Ashikhmin A."/>
            <person name="Konopkin A."/>
            <person name="But S.Y."/>
            <person name="Khmelenina V.N."/>
            <person name="Kuznetsov N."/>
            <person name="Pimenov N.V."/>
            <person name="Dedysh S.N."/>
        </authorList>
    </citation>
    <scope>NUCLEOTIDE SEQUENCE</scope>
    <source>
        <strain evidence="13">MP1</strain>
    </source>
</reference>
<dbReference type="EMBL" id="CP113517">
    <property type="protein sequence ID" value="WAR46228.1"/>
    <property type="molecule type" value="Genomic_DNA"/>
</dbReference>
<keyword evidence="5" id="KW-0997">Cell inner membrane</keyword>
<dbReference type="Gene3D" id="3.55.40.10">
    <property type="entry name" value="minor pseudopilin epsh domain"/>
    <property type="match status" value="1"/>
</dbReference>
<keyword evidence="6 11" id="KW-0812">Transmembrane</keyword>
<evidence type="ECO:0000259" key="12">
    <source>
        <dbReference type="Pfam" id="PF12019"/>
    </source>
</evidence>
<evidence type="ECO:0000256" key="5">
    <source>
        <dbReference type="ARBA" id="ARBA00022519"/>
    </source>
</evidence>
<evidence type="ECO:0000256" key="6">
    <source>
        <dbReference type="ARBA" id="ARBA00022692"/>
    </source>
</evidence>
<evidence type="ECO:0000256" key="9">
    <source>
        <dbReference type="ARBA" id="ARBA00025772"/>
    </source>
</evidence>
<dbReference type="Pfam" id="PF12019">
    <property type="entry name" value="GspH"/>
    <property type="match status" value="1"/>
</dbReference>
<evidence type="ECO:0000256" key="7">
    <source>
        <dbReference type="ARBA" id="ARBA00022989"/>
    </source>
</evidence>
<proteinExistence type="inferred from homology"/>
<keyword evidence="15" id="KW-1185">Reference proteome</keyword>
<dbReference type="SUPFAM" id="SSF54523">
    <property type="entry name" value="Pili subunits"/>
    <property type="match status" value="1"/>
</dbReference>
<evidence type="ECO:0000256" key="8">
    <source>
        <dbReference type="ARBA" id="ARBA00023136"/>
    </source>
</evidence>
<sequence>MFHEEMSYQGYTLIELMVTVTVAAIVMGLAVPSFIGTVRSNRLTTYANELVSSLNYARSEAIKRSAPISIRRKGTTSQHWETGWDVFVDLNGNGAFDDNANSTLCEATEDCLLKTYDALSTGYTLRTGNSSYKDYATYLAEGLSKNQVSEVFRLCDNTQNTTNSRTISVNAIGRPSTTVGNAASCP</sequence>
<evidence type="ECO:0000313" key="15">
    <source>
        <dbReference type="Proteomes" id="UP001162780"/>
    </source>
</evidence>
<protein>
    <recommendedName>
        <fullName evidence="2">Type II secretion system protein H</fullName>
    </recommendedName>
    <alternativeName>
        <fullName evidence="10">General secretion pathway protein H</fullName>
    </alternativeName>
</protein>
<dbReference type="InterPro" id="IPR045584">
    <property type="entry name" value="Pilin-like"/>
</dbReference>
<feature type="domain" description="General secretion pathway GspH" evidence="12">
    <location>
        <begin position="47"/>
        <end position="173"/>
    </location>
</feature>
<dbReference type="InterPro" id="IPR022346">
    <property type="entry name" value="T2SS_GspH"/>
</dbReference>
<evidence type="ECO:0000256" key="4">
    <source>
        <dbReference type="ARBA" id="ARBA00022481"/>
    </source>
</evidence>
<dbReference type="Pfam" id="PF07963">
    <property type="entry name" value="N_methyl"/>
    <property type="match status" value="1"/>
</dbReference>
<comment type="similarity">
    <text evidence="9">Belongs to the GSP H family.</text>
</comment>
<comment type="subcellular location">
    <subcellularLocation>
        <location evidence="1">Cell inner membrane</location>
        <topology evidence="1">Single-pass membrane protein</topology>
    </subcellularLocation>
</comment>
<dbReference type="NCBIfam" id="TIGR02532">
    <property type="entry name" value="IV_pilin_GFxxxE"/>
    <property type="match status" value="1"/>
</dbReference>
<feature type="transmembrane region" description="Helical" evidence="11">
    <location>
        <begin position="12"/>
        <end position="35"/>
    </location>
</feature>
<name>A0ABY7GDD2_9GAMM</name>
<evidence type="ECO:0000256" key="3">
    <source>
        <dbReference type="ARBA" id="ARBA00022475"/>
    </source>
</evidence>
<dbReference type="PROSITE" id="PS00409">
    <property type="entry name" value="PROKAR_NTER_METHYL"/>
    <property type="match status" value="1"/>
</dbReference>
<keyword evidence="8 11" id="KW-0472">Membrane</keyword>
<accession>A0ABY7GDD2</accession>
<keyword evidence="3" id="KW-1003">Cell membrane</keyword>
<dbReference type="InterPro" id="IPR012902">
    <property type="entry name" value="N_methyl_site"/>
</dbReference>
<keyword evidence="4" id="KW-0488">Methylation</keyword>
<evidence type="ECO:0000256" key="10">
    <source>
        <dbReference type="ARBA" id="ARBA00030775"/>
    </source>
</evidence>
<organism evidence="13 15">
    <name type="scientific">Methylomonas rapida</name>
    <dbReference type="NCBI Taxonomy" id="2963939"/>
    <lineage>
        <taxon>Bacteria</taxon>
        <taxon>Pseudomonadati</taxon>
        <taxon>Pseudomonadota</taxon>
        <taxon>Gammaproteobacteria</taxon>
        <taxon>Methylococcales</taxon>
        <taxon>Methylococcaceae</taxon>
        <taxon>Methylomonas</taxon>
    </lineage>
</organism>
<gene>
    <name evidence="14" type="ORF">NM686_006835</name>
    <name evidence="13" type="ORF">NM686_012960</name>
</gene>
<dbReference type="RefSeq" id="WP_255188275.1">
    <property type="nucleotide sequence ID" value="NZ_CP113517.1"/>
</dbReference>
<dbReference type="Proteomes" id="UP001162780">
    <property type="component" value="Chromosome"/>
</dbReference>
<evidence type="ECO:0000313" key="14">
    <source>
        <dbReference type="EMBL" id="WAR46228.1"/>
    </source>
</evidence>
<dbReference type="EMBL" id="CP113517">
    <property type="protein sequence ID" value="WAR43297.1"/>
    <property type="molecule type" value="Genomic_DNA"/>
</dbReference>